<evidence type="ECO:0000256" key="14">
    <source>
        <dbReference type="ARBA" id="ARBA00022842"/>
    </source>
</evidence>
<keyword evidence="18" id="KW-0346">Stress response</keyword>
<feature type="transmembrane region" description="Helical" evidence="24">
    <location>
        <begin position="527"/>
        <end position="548"/>
    </location>
</feature>
<feature type="transmembrane region" description="Helical" evidence="24">
    <location>
        <begin position="41"/>
        <end position="66"/>
    </location>
</feature>
<evidence type="ECO:0000256" key="23">
    <source>
        <dbReference type="SAM" id="MobiDB-lite"/>
    </source>
</evidence>
<comment type="cofactor">
    <cofactor evidence="2">
        <name>Mn(2+)</name>
        <dbReference type="ChEBI" id="CHEBI:29035"/>
    </cofactor>
</comment>
<dbReference type="Gene3D" id="6.10.340.10">
    <property type="match status" value="1"/>
</dbReference>
<proteinExistence type="predicted"/>
<evidence type="ECO:0000313" key="27">
    <source>
        <dbReference type="EMBL" id="GAA1765335.1"/>
    </source>
</evidence>
<dbReference type="InterPro" id="IPR003660">
    <property type="entry name" value="HAMP_dom"/>
</dbReference>
<evidence type="ECO:0000259" key="25">
    <source>
        <dbReference type="PROSITE" id="PS50109"/>
    </source>
</evidence>
<dbReference type="SMART" id="SM00304">
    <property type="entry name" value="HAMP"/>
    <property type="match status" value="1"/>
</dbReference>
<keyword evidence="24" id="KW-0472">Membrane</keyword>
<protein>
    <recommendedName>
        <fullName evidence="21">Signal transduction histidine-protein kinase/phosphatase MprB</fullName>
        <ecNumber evidence="5">2.7.13.3</ecNumber>
    </recommendedName>
    <alternativeName>
        <fullName evidence="22">Mycobacterial persistence regulator B</fullName>
    </alternativeName>
</protein>
<dbReference type="InterPro" id="IPR036097">
    <property type="entry name" value="HisK_dim/P_sf"/>
</dbReference>
<dbReference type="Pfam" id="PF00512">
    <property type="entry name" value="HisKA"/>
    <property type="match status" value="1"/>
</dbReference>
<dbReference type="PANTHER" id="PTHR44936">
    <property type="entry name" value="SENSOR PROTEIN CREC"/>
    <property type="match status" value="1"/>
</dbReference>
<feature type="transmembrane region" description="Helical" evidence="24">
    <location>
        <begin position="724"/>
        <end position="746"/>
    </location>
</feature>
<evidence type="ECO:0000256" key="11">
    <source>
        <dbReference type="ARBA" id="ARBA00022777"/>
    </source>
</evidence>
<evidence type="ECO:0000256" key="7">
    <source>
        <dbReference type="ARBA" id="ARBA00022553"/>
    </source>
</evidence>
<dbReference type="InterPro" id="IPR004358">
    <property type="entry name" value="Sig_transdc_His_kin-like_C"/>
</dbReference>
<dbReference type="InterPro" id="IPR050980">
    <property type="entry name" value="2C_sensor_his_kinase"/>
</dbReference>
<dbReference type="InterPro" id="IPR025291">
    <property type="entry name" value="DUF4153"/>
</dbReference>
<feature type="transmembrane region" description="Helical" evidence="24">
    <location>
        <begin position="437"/>
        <end position="454"/>
    </location>
</feature>
<evidence type="ECO:0000256" key="16">
    <source>
        <dbReference type="ARBA" id="ARBA00022989"/>
    </source>
</evidence>
<keyword evidence="11" id="KW-0418">Kinase</keyword>
<keyword evidence="16 24" id="KW-1133">Transmembrane helix</keyword>
<dbReference type="Gene3D" id="3.30.565.10">
    <property type="entry name" value="Histidine kinase-like ATPase, C-terminal domain"/>
    <property type="match status" value="1"/>
</dbReference>
<gene>
    <name evidence="27" type="ORF">GCM10009810_25320</name>
</gene>
<evidence type="ECO:0000256" key="1">
    <source>
        <dbReference type="ARBA" id="ARBA00000085"/>
    </source>
</evidence>
<comment type="caution">
    <text evidence="27">The sequence shown here is derived from an EMBL/GenBank/DDBJ whole genome shotgun (WGS) entry which is preliminary data.</text>
</comment>
<keyword evidence="20" id="KW-0464">Manganese</keyword>
<keyword evidence="12" id="KW-0378">Hydrolase</keyword>
<dbReference type="InterPro" id="IPR003594">
    <property type="entry name" value="HATPase_dom"/>
</dbReference>
<keyword evidence="7" id="KW-0597">Phosphoprotein</keyword>
<keyword evidence="13" id="KW-0067">ATP-binding</keyword>
<feature type="domain" description="HAMP" evidence="26">
    <location>
        <begin position="60"/>
        <end position="112"/>
    </location>
</feature>
<sequence length="911" mass="95855">MASPLTRLASLKVKLGALVGISVLVSATVATLGATHGVSRWLVIPVAVAISLILTQLLAAGMIAPLREMTEAARRMARGDYSARIDAQGRDEVATLARAFTTMAADLKDVDQQRRDLVATVSHELRTPAAALRAVLENMADGVTPADEAGLRSVLAQAERLSDLLADLLALSRIDAGLAPLRTRSVDVAGLLADAGCEITLSGREVPVRVEVVPPDLHVAAEPMRLRQAITNLLDNAARHSPPGSEVRVTARLASLDGDRDSVDGQGHSSPRLWTIDIEDDGPGIRAEDRQRIFDRFGTAAAGGTGLGLAITRWVAEIHGGRVDALDPRPGHTGARLRLTLPVEPHVRTVTALPSPSTPSPPTVPDHRPPAPASPSNSITGPGATMSFPSTRPTPPLPAPYPAGSIPLGPGRTPPPAMDSAFGSLWPEVDVPGRPRLLLAALAVGLLAAVILPFRDQGVGTTLVLLAGGATLAAAARRRSWLTAVCGVLGIALALIPMLRAAGWLIPLTLLAGAVTVVIGVTPARSLTALIGSALAWPLAGLRGLPWLGRMLSTSRRTRAWWPVIRTAAVSLAVLVVFGALFASADAVVAHWVDLLVPDLSIDTAILRGFVFCACFGIVLAGCYLAINPIMDASLTLPAGRVARHAWEWLVPAALVIATYAVFIAAQVTAWLAGHEYVERTTGVTYAEYARQGFGQLTVATVLTILLVGVVARHASRAAEGDRVLLRAVLGLLGVLTLVVIASAMWRMNLYQQAYGFTTLRVVVDAFEIWVGLVVLMVLLAGISLQGKWIPRAAALTGVGIVLGLGLMNPEAWVANRNVDRFERLGDYALDVAYLGGLSDDAIPAITERLAGQARTCTLAQYAARTHRSDDALEWNLGRSRARTALANLGVSVPDLQATSPACGAFDDATR</sequence>
<organism evidence="27 28">
    <name type="scientific">Nostocoides vanveenii</name>
    <dbReference type="NCBI Taxonomy" id="330835"/>
    <lineage>
        <taxon>Bacteria</taxon>
        <taxon>Bacillati</taxon>
        <taxon>Actinomycetota</taxon>
        <taxon>Actinomycetes</taxon>
        <taxon>Micrococcales</taxon>
        <taxon>Intrasporangiaceae</taxon>
        <taxon>Nostocoides</taxon>
    </lineage>
</organism>
<dbReference type="InterPro" id="IPR003661">
    <property type="entry name" value="HisK_dim/P_dom"/>
</dbReference>
<dbReference type="SUPFAM" id="SSF55874">
    <property type="entry name" value="ATPase domain of HSP90 chaperone/DNA topoisomerase II/histidine kinase"/>
    <property type="match status" value="1"/>
</dbReference>
<feature type="transmembrane region" description="Helical" evidence="24">
    <location>
        <begin position="560"/>
        <end position="585"/>
    </location>
</feature>
<keyword evidence="6" id="KW-1003">Cell membrane</keyword>
<comment type="catalytic activity">
    <reaction evidence="1">
        <text>ATP + protein L-histidine = ADP + protein N-phospho-L-histidine.</text>
        <dbReference type="EC" id="2.7.13.3"/>
    </reaction>
</comment>
<dbReference type="PROSITE" id="PS50109">
    <property type="entry name" value="HIS_KIN"/>
    <property type="match status" value="1"/>
</dbReference>
<dbReference type="EC" id="2.7.13.3" evidence="5"/>
<dbReference type="Gene3D" id="1.10.287.130">
    <property type="match status" value="1"/>
</dbReference>
<feature type="transmembrane region" description="Helical" evidence="24">
    <location>
        <begin position="693"/>
        <end position="712"/>
    </location>
</feature>
<feature type="transmembrane region" description="Helical" evidence="24">
    <location>
        <begin position="766"/>
        <end position="785"/>
    </location>
</feature>
<evidence type="ECO:0000256" key="21">
    <source>
        <dbReference type="ARBA" id="ARBA00040454"/>
    </source>
</evidence>
<evidence type="ECO:0000256" key="18">
    <source>
        <dbReference type="ARBA" id="ARBA00023016"/>
    </source>
</evidence>
<dbReference type="RefSeq" id="WP_344066917.1">
    <property type="nucleotide sequence ID" value="NZ_BAAAPN010000056.1"/>
</dbReference>
<dbReference type="SMART" id="SM00387">
    <property type="entry name" value="HATPase_c"/>
    <property type="match status" value="1"/>
</dbReference>
<dbReference type="Pfam" id="PF00672">
    <property type="entry name" value="HAMP"/>
    <property type="match status" value="1"/>
</dbReference>
<dbReference type="InterPro" id="IPR005467">
    <property type="entry name" value="His_kinase_dom"/>
</dbReference>
<feature type="transmembrane region" description="Helical" evidence="24">
    <location>
        <begin position="647"/>
        <end position="673"/>
    </location>
</feature>
<dbReference type="CDD" id="cd06225">
    <property type="entry name" value="HAMP"/>
    <property type="match status" value="1"/>
</dbReference>
<dbReference type="Proteomes" id="UP001501475">
    <property type="component" value="Unassembled WGS sequence"/>
</dbReference>
<dbReference type="SUPFAM" id="SSF47384">
    <property type="entry name" value="Homodimeric domain of signal transducing histidine kinase"/>
    <property type="match status" value="1"/>
</dbReference>
<dbReference type="InterPro" id="IPR036890">
    <property type="entry name" value="HATPase_C_sf"/>
</dbReference>
<evidence type="ECO:0000256" key="15">
    <source>
        <dbReference type="ARBA" id="ARBA00022912"/>
    </source>
</evidence>
<name>A0ABN2KSZ5_9MICO</name>
<evidence type="ECO:0000256" key="24">
    <source>
        <dbReference type="SAM" id="Phobius"/>
    </source>
</evidence>
<keyword evidence="15" id="KW-0904">Protein phosphatase</keyword>
<dbReference type="Pfam" id="PF13687">
    <property type="entry name" value="DUF4153"/>
    <property type="match status" value="1"/>
</dbReference>
<feature type="transmembrane region" description="Helical" evidence="24">
    <location>
        <begin position="460"/>
        <end position="476"/>
    </location>
</feature>
<evidence type="ECO:0000256" key="4">
    <source>
        <dbReference type="ARBA" id="ARBA00004651"/>
    </source>
</evidence>
<evidence type="ECO:0000256" key="13">
    <source>
        <dbReference type="ARBA" id="ARBA00022840"/>
    </source>
</evidence>
<evidence type="ECO:0000256" key="6">
    <source>
        <dbReference type="ARBA" id="ARBA00022475"/>
    </source>
</evidence>
<keyword evidence="9 24" id="KW-0812">Transmembrane</keyword>
<feature type="region of interest" description="Disordered" evidence="23">
    <location>
        <begin position="350"/>
        <end position="414"/>
    </location>
</feature>
<evidence type="ECO:0000256" key="19">
    <source>
        <dbReference type="ARBA" id="ARBA00023026"/>
    </source>
</evidence>
<dbReference type="EMBL" id="BAAAPN010000056">
    <property type="protein sequence ID" value="GAA1765335.1"/>
    <property type="molecule type" value="Genomic_DNA"/>
</dbReference>
<dbReference type="CDD" id="cd00082">
    <property type="entry name" value="HisKA"/>
    <property type="match status" value="1"/>
</dbReference>
<dbReference type="PANTHER" id="PTHR44936:SF9">
    <property type="entry name" value="SENSOR PROTEIN CREC"/>
    <property type="match status" value="1"/>
</dbReference>
<evidence type="ECO:0000256" key="9">
    <source>
        <dbReference type="ARBA" id="ARBA00022692"/>
    </source>
</evidence>
<keyword evidence="19" id="KW-0843">Virulence</keyword>
<evidence type="ECO:0000256" key="20">
    <source>
        <dbReference type="ARBA" id="ARBA00023211"/>
    </source>
</evidence>
<feature type="transmembrane region" description="Helical" evidence="24">
    <location>
        <begin position="605"/>
        <end position="627"/>
    </location>
</feature>
<dbReference type="Pfam" id="PF02518">
    <property type="entry name" value="HATPase_c"/>
    <property type="match status" value="1"/>
</dbReference>
<feature type="transmembrane region" description="Helical" evidence="24">
    <location>
        <begin position="15"/>
        <end position="35"/>
    </location>
</feature>
<keyword evidence="17" id="KW-0902">Two-component regulatory system</keyword>
<comment type="subcellular location">
    <subcellularLocation>
        <location evidence="4">Cell membrane</location>
        <topology evidence="4">Multi-pass membrane protein</topology>
    </subcellularLocation>
</comment>
<dbReference type="SUPFAM" id="SSF158472">
    <property type="entry name" value="HAMP domain-like"/>
    <property type="match status" value="1"/>
</dbReference>
<evidence type="ECO:0000256" key="8">
    <source>
        <dbReference type="ARBA" id="ARBA00022679"/>
    </source>
</evidence>
<evidence type="ECO:0000259" key="26">
    <source>
        <dbReference type="PROSITE" id="PS50885"/>
    </source>
</evidence>
<evidence type="ECO:0000256" key="5">
    <source>
        <dbReference type="ARBA" id="ARBA00012438"/>
    </source>
</evidence>
<feature type="compositionally biased region" description="Pro residues" evidence="23">
    <location>
        <begin position="392"/>
        <end position="401"/>
    </location>
</feature>
<evidence type="ECO:0000256" key="3">
    <source>
        <dbReference type="ARBA" id="ARBA00001946"/>
    </source>
</evidence>
<feature type="domain" description="Histidine kinase" evidence="25">
    <location>
        <begin position="120"/>
        <end position="345"/>
    </location>
</feature>
<dbReference type="SMART" id="SM00388">
    <property type="entry name" value="HisKA"/>
    <property type="match status" value="1"/>
</dbReference>
<dbReference type="PROSITE" id="PS50885">
    <property type="entry name" value="HAMP"/>
    <property type="match status" value="1"/>
</dbReference>
<dbReference type="CDD" id="cd00075">
    <property type="entry name" value="HATPase"/>
    <property type="match status" value="1"/>
</dbReference>
<keyword evidence="28" id="KW-1185">Reference proteome</keyword>
<evidence type="ECO:0000313" key="28">
    <source>
        <dbReference type="Proteomes" id="UP001501475"/>
    </source>
</evidence>
<keyword evidence="10" id="KW-0547">Nucleotide-binding</keyword>
<keyword evidence="14" id="KW-0460">Magnesium</keyword>
<comment type="cofactor">
    <cofactor evidence="3">
        <name>Mg(2+)</name>
        <dbReference type="ChEBI" id="CHEBI:18420"/>
    </cofactor>
</comment>
<keyword evidence="8" id="KW-0808">Transferase</keyword>
<dbReference type="PRINTS" id="PR00344">
    <property type="entry name" value="BCTRLSENSOR"/>
</dbReference>
<evidence type="ECO:0000256" key="10">
    <source>
        <dbReference type="ARBA" id="ARBA00022741"/>
    </source>
</evidence>
<feature type="transmembrane region" description="Helical" evidence="24">
    <location>
        <begin position="488"/>
        <end position="521"/>
    </location>
</feature>
<evidence type="ECO:0000256" key="2">
    <source>
        <dbReference type="ARBA" id="ARBA00001936"/>
    </source>
</evidence>
<evidence type="ECO:0000256" key="17">
    <source>
        <dbReference type="ARBA" id="ARBA00023012"/>
    </source>
</evidence>
<accession>A0ABN2KSZ5</accession>
<evidence type="ECO:0000256" key="12">
    <source>
        <dbReference type="ARBA" id="ARBA00022801"/>
    </source>
</evidence>
<reference evidence="27 28" key="1">
    <citation type="journal article" date="2019" name="Int. J. Syst. Evol. Microbiol.">
        <title>The Global Catalogue of Microorganisms (GCM) 10K type strain sequencing project: providing services to taxonomists for standard genome sequencing and annotation.</title>
        <authorList>
            <consortium name="The Broad Institute Genomics Platform"/>
            <consortium name="The Broad Institute Genome Sequencing Center for Infectious Disease"/>
            <person name="Wu L."/>
            <person name="Ma J."/>
        </authorList>
    </citation>
    <scope>NUCLEOTIDE SEQUENCE [LARGE SCALE GENOMIC DNA]</scope>
    <source>
        <strain evidence="27 28">JCM 15591</strain>
    </source>
</reference>
<evidence type="ECO:0000256" key="22">
    <source>
        <dbReference type="ARBA" id="ARBA00041776"/>
    </source>
</evidence>